<keyword evidence="10 12" id="KW-1133">Transmembrane helix</keyword>
<comment type="caution">
    <text evidence="13">The sequence shown here is derived from an EMBL/GenBank/DDBJ whole genome shotgun (WGS) entry which is preliminary data.</text>
</comment>
<dbReference type="GO" id="GO:0031501">
    <property type="term" value="C:mannosyltransferase complex"/>
    <property type="evidence" value="ECO:0007669"/>
    <property type="project" value="TreeGrafter"/>
</dbReference>
<dbReference type="PANTHER" id="PTHR12468:SF2">
    <property type="entry name" value="GPI MANNOSYLTRANSFERASE 2"/>
    <property type="match status" value="1"/>
</dbReference>
<dbReference type="PANTHER" id="PTHR12468">
    <property type="entry name" value="GPI MANNOSYLTRANSFERASE 2"/>
    <property type="match status" value="1"/>
</dbReference>
<gene>
    <name evidence="13" type="ORF">RRF57_001783</name>
</gene>
<dbReference type="Proteomes" id="UP001305414">
    <property type="component" value="Unassembled WGS sequence"/>
</dbReference>
<reference evidence="13 14" key="1">
    <citation type="submission" date="2023-10" db="EMBL/GenBank/DDBJ databases">
        <title>Draft genome sequence of Xylaria bambusicola isolate GMP-LS, the root and basal stem rot pathogen of sugarcane in Indonesia.</title>
        <authorList>
            <person name="Selvaraj P."/>
            <person name="Muralishankar V."/>
            <person name="Muruganantham S."/>
            <person name="Sp S."/>
            <person name="Haryani S."/>
            <person name="Lau K.J.X."/>
            <person name="Naqvi N.I."/>
        </authorList>
    </citation>
    <scope>NUCLEOTIDE SEQUENCE [LARGE SCALE GENOMIC DNA]</scope>
    <source>
        <strain evidence="13">GMP-LS</strain>
    </source>
</reference>
<dbReference type="GO" id="GO:0006506">
    <property type="term" value="P:GPI anchor biosynthetic process"/>
    <property type="evidence" value="ECO:0007669"/>
    <property type="project" value="UniProtKB-KW"/>
</dbReference>
<feature type="transmembrane region" description="Helical" evidence="12">
    <location>
        <begin position="86"/>
        <end position="104"/>
    </location>
</feature>
<evidence type="ECO:0000256" key="6">
    <source>
        <dbReference type="ARBA" id="ARBA00022676"/>
    </source>
</evidence>
<evidence type="ECO:0000256" key="7">
    <source>
        <dbReference type="ARBA" id="ARBA00022679"/>
    </source>
</evidence>
<evidence type="ECO:0000256" key="10">
    <source>
        <dbReference type="ARBA" id="ARBA00022989"/>
    </source>
</evidence>
<evidence type="ECO:0000313" key="14">
    <source>
        <dbReference type="Proteomes" id="UP001305414"/>
    </source>
</evidence>
<evidence type="ECO:0000256" key="8">
    <source>
        <dbReference type="ARBA" id="ARBA00022692"/>
    </source>
</evidence>
<comment type="subcellular location">
    <subcellularLocation>
        <location evidence="1 12">Endoplasmic reticulum membrane</location>
        <topology evidence="1 12">Multi-pass membrane protein</topology>
    </subcellularLocation>
</comment>
<protein>
    <recommendedName>
        <fullName evidence="4 12">GPI mannosyltransferase 2</fullName>
        <ecNumber evidence="12">2.4.1.-</ecNumber>
    </recommendedName>
</protein>
<keyword evidence="8 12" id="KW-0812">Transmembrane</keyword>
<feature type="transmembrane region" description="Helical" evidence="12">
    <location>
        <begin position="116"/>
        <end position="135"/>
    </location>
</feature>
<feature type="transmembrane region" description="Helical" evidence="12">
    <location>
        <begin position="409"/>
        <end position="428"/>
    </location>
</feature>
<comment type="function">
    <text evidence="12">Mannosyltransferase involved in glycosylphosphatidylinositol-anchor biosynthesis.</text>
</comment>
<evidence type="ECO:0000256" key="11">
    <source>
        <dbReference type="ARBA" id="ARBA00023136"/>
    </source>
</evidence>
<evidence type="ECO:0000256" key="1">
    <source>
        <dbReference type="ARBA" id="ARBA00004477"/>
    </source>
</evidence>
<organism evidence="13 14">
    <name type="scientific">Xylaria bambusicola</name>
    <dbReference type="NCBI Taxonomy" id="326684"/>
    <lineage>
        <taxon>Eukaryota</taxon>
        <taxon>Fungi</taxon>
        <taxon>Dikarya</taxon>
        <taxon>Ascomycota</taxon>
        <taxon>Pezizomycotina</taxon>
        <taxon>Sordariomycetes</taxon>
        <taxon>Xylariomycetidae</taxon>
        <taxon>Xylariales</taxon>
        <taxon>Xylariaceae</taxon>
        <taxon>Xylaria</taxon>
    </lineage>
</organism>
<dbReference type="EMBL" id="JAWHQM010000003">
    <property type="protein sequence ID" value="KAK5626068.1"/>
    <property type="molecule type" value="Genomic_DNA"/>
</dbReference>
<dbReference type="Pfam" id="PF04188">
    <property type="entry name" value="Mannosyl_trans2"/>
    <property type="match status" value="1"/>
</dbReference>
<comment type="caution">
    <text evidence="12">Lacks conserved residue(s) required for the propagation of feature annotation.</text>
</comment>
<dbReference type="AlphaFoldDB" id="A0AAN7UCI0"/>
<keyword evidence="5 12" id="KW-0337">GPI-anchor biosynthesis</keyword>
<evidence type="ECO:0000256" key="9">
    <source>
        <dbReference type="ARBA" id="ARBA00022824"/>
    </source>
</evidence>
<evidence type="ECO:0000256" key="3">
    <source>
        <dbReference type="ARBA" id="ARBA00008698"/>
    </source>
</evidence>
<dbReference type="GO" id="GO:0000009">
    <property type="term" value="F:alpha-1,6-mannosyltransferase activity"/>
    <property type="evidence" value="ECO:0007669"/>
    <property type="project" value="InterPro"/>
</dbReference>
<comment type="similarity">
    <text evidence="3 12">Belongs to the PIGV family.</text>
</comment>
<dbReference type="GO" id="GO:0005789">
    <property type="term" value="C:endoplasmic reticulum membrane"/>
    <property type="evidence" value="ECO:0007669"/>
    <property type="project" value="UniProtKB-SubCell"/>
</dbReference>
<evidence type="ECO:0000256" key="4">
    <source>
        <dbReference type="ARBA" id="ARBA00013795"/>
    </source>
</evidence>
<dbReference type="GO" id="GO:0004376">
    <property type="term" value="F:GPI mannosyltransferase activity"/>
    <property type="evidence" value="ECO:0007669"/>
    <property type="project" value="InterPro"/>
</dbReference>
<keyword evidence="7 12" id="KW-0808">Transferase</keyword>
<evidence type="ECO:0000256" key="12">
    <source>
        <dbReference type="RuleBase" id="RU363112"/>
    </source>
</evidence>
<feature type="transmembrane region" description="Helical" evidence="12">
    <location>
        <begin position="351"/>
        <end position="372"/>
    </location>
</feature>
<feature type="transmembrane region" description="Helical" evidence="12">
    <location>
        <begin position="314"/>
        <end position="339"/>
    </location>
</feature>
<keyword evidence="6 12" id="KW-0328">Glycosyltransferase</keyword>
<feature type="transmembrane region" description="Helical" evidence="12">
    <location>
        <begin position="20"/>
        <end position="38"/>
    </location>
</feature>
<dbReference type="InterPro" id="IPR007315">
    <property type="entry name" value="PIG-V/Gpi18"/>
</dbReference>
<keyword evidence="9 12" id="KW-0256">Endoplasmic reticulum</keyword>
<feature type="transmembrane region" description="Helical" evidence="12">
    <location>
        <begin position="172"/>
        <end position="189"/>
    </location>
</feature>
<evidence type="ECO:0000313" key="13">
    <source>
        <dbReference type="EMBL" id="KAK5626068.1"/>
    </source>
</evidence>
<keyword evidence="14" id="KW-1185">Reference proteome</keyword>
<keyword evidence="11 12" id="KW-0472">Membrane</keyword>
<evidence type="ECO:0000256" key="2">
    <source>
        <dbReference type="ARBA" id="ARBA00004687"/>
    </source>
</evidence>
<sequence length="431" mass="47973">MMPFIDVTHPLRSLSCIFVSWKIFLFAIALGSGVGPAYDTSSTLLLSPERSTYHESIFDLATRLTRWDAIYFVQASRRGYLFEQEWAFASGLPTVVSFLANVLLNLGVKHHETLESSIAIFVANVSHLLSALVLYKLGLTVWKNSRVSFVAAVLHVLSPGGLFLSAPYSESTYALLSFLGYLFFAKATLSEKRTVAHDVSLVAAGLWFGFAVNFRSNGIFNGILFAIELLRELSQPPTASSVRRRLALIAGGSALATGFVTPQVVAYRTYCYDVVESEIRPWCTKRLPSIYTFVQEHYWNVGFLRYWTPGNIPLFLLAVPMLYLLAKSGFAFLFNPYLLREEAKSTPMSKNLATFVNSMALTQLILAVLAVTNYHIQIITRISSGYPLWYWWLAALLSDSKTAGIGKNFVMFMVMYAGIQGALFASFLPPA</sequence>
<proteinExistence type="inferred from homology"/>
<dbReference type="EC" id="2.4.1.-" evidence="12"/>
<evidence type="ECO:0000256" key="5">
    <source>
        <dbReference type="ARBA" id="ARBA00022502"/>
    </source>
</evidence>
<comment type="pathway">
    <text evidence="2 12">Glycolipid biosynthesis; glycosylphosphatidylinositol-anchor biosynthesis.</text>
</comment>
<accession>A0AAN7UCI0</accession>
<name>A0AAN7UCI0_9PEZI</name>